<feature type="chain" id="PRO_5017690449" description="Type IV secretion system protein VirB5" evidence="2">
    <location>
        <begin position="20"/>
        <end position="321"/>
    </location>
</feature>
<feature type="signal peptide" evidence="2">
    <location>
        <begin position="1"/>
        <end position="19"/>
    </location>
</feature>
<keyword evidence="4" id="KW-1185">Reference proteome</keyword>
<evidence type="ECO:0000256" key="2">
    <source>
        <dbReference type="SAM" id="SignalP"/>
    </source>
</evidence>
<dbReference type="AlphaFoldDB" id="A0A3D8IGZ2"/>
<sequence>MLKQSFVSLSLACMLLSQANASGIPTVDVAAIQQAVLNYNQMIKQYEQMLKDTMNFEKQMDDMGVNMNSVNEILGNTLGLVKDMQNLYDSIVSIPDDILGDVSKVQNACSFLESKSSYFKTKMNQINGIKNKVNRCSIAIANTTDISKSIEDLMKQADKIADFEEYQKVMQEIENVRVANEFLQQKQNEENANRILAFYDTYKEENANNVYSQSKHNSDLRELSKALTKPNNQKQAQALTNSLLLKILESNHRQYEMNLEFYKTMTAFKMQEHKSDIAEESYQKTYTKPTINEKFLNYQYQDSQFETDSLGFPIITLDLVK</sequence>
<protein>
    <recommendedName>
        <fullName evidence="5">Type IV secretion system protein VirB5</fullName>
    </recommendedName>
</protein>
<dbReference type="Proteomes" id="UP000256650">
    <property type="component" value="Unassembled WGS sequence"/>
</dbReference>
<accession>A0A3D8IGZ2</accession>
<name>A0A3D8IGZ2_9HELI</name>
<dbReference type="EMBL" id="NXLS01000001">
    <property type="protein sequence ID" value="RDU64245.1"/>
    <property type="molecule type" value="Genomic_DNA"/>
</dbReference>
<evidence type="ECO:0000256" key="1">
    <source>
        <dbReference type="SAM" id="Coils"/>
    </source>
</evidence>
<dbReference type="Pfam" id="PF07996">
    <property type="entry name" value="T4SS"/>
    <property type="match status" value="1"/>
</dbReference>
<dbReference type="RefSeq" id="WP_115550579.1">
    <property type="nucleotide sequence ID" value="NZ_CAPHNE010000060.1"/>
</dbReference>
<evidence type="ECO:0000313" key="3">
    <source>
        <dbReference type="EMBL" id="RDU64245.1"/>
    </source>
</evidence>
<gene>
    <name evidence="3" type="ORF">CQA43_00020</name>
</gene>
<comment type="caution">
    <text evidence="3">The sequence shown here is derived from an EMBL/GenBank/DDBJ whole genome shotgun (WGS) entry which is preliminary data.</text>
</comment>
<keyword evidence="1" id="KW-0175">Coiled coil</keyword>
<dbReference type="GeneID" id="82534679"/>
<evidence type="ECO:0000313" key="4">
    <source>
        <dbReference type="Proteomes" id="UP000256650"/>
    </source>
</evidence>
<dbReference type="SUPFAM" id="SSF101082">
    <property type="entry name" value="Typo IV secretion system protein TraC"/>
    <property type="match status" value="1"/>
</dbReference>
<feature type="coiled-coil region" evidence="1">
    <location>
        <begin position="166"/>
        <end position="193"/>
    </location>
</feature>
<proteinExistence type="predicted"/>
<reference evidence="3 4" key="1">
    <citation type="submission" date="2018-04" db="EMBL/GenBank/DDBJ databases">
        <title>Novel Campyloabacter and Helicobacter Species and Strains.</title>
        <authorList>
            <person name="Mannion A.J."/>
            <person name="Shen Z."/>
            <person name="Fox J.G."/>
        </authorList>
    </citation>
    <scope>NUCLEOTIDE SEQUENCE [LARGE SCALE GENOMIC DNA]</scope>
    <source>
        <strain evidence="3 4">MIT 99-5101</strain>
    </source>
</reference>
<keyword evidence="2" id="KW-0732">Signal</keyword>
<dbReference type="InterPro" id="IPR014158">
    <property type="entry name" value="T4SS_VirB5"/>
</dbReference>
<dbReference type="OrthoDB" id="5362356at2"/>
<organism evidence="3 4">
    <name type="scientific">Helicobacter ganmani</name>
    <dbReference type="NCBI Taxonomy" id="60246"/>
    <lineage>
        <taxon>Bacteria</taxon>
        <taxon>Pseudomonadati</taxon>
        <taxon>Campylobacterota</taxon>
        <taxon>Epsilonproteobacteria</taxon>
        <taxon>Campylobacterales</taxon>
        <taxon>Helicobacteraceae</taxon>
        <taxon>Helicobacter</taxon>
    </lineage>
</organism>
<evidence type="ECO:0008006" key="5">
    <source>
        <dbReference type="Google" id="ProtNLM"/>
    </source>
</evidence>